<name>A0AAD5V4W3_9APHY</name>
<reference evidence="2" key="1">
    <citation type="submission" date="2022-07" db="EMBL/GenBank/DDBJ databases">
        <title>Genome Sequence of Physisporinus lineatus.</title>
        <authorList>
            <person name="Buettner E."/>
        </authorList>
    </citation>
    <scope>NUCLEOTIDE SEQUENCE</scope>
    <source>
        <strain evidence="2">VT162</strain>
    </source>
</reference>
<evidence type="ECO:0000313" key="2">
    <source>
        <dbReference type="EMBL" id="KAJ3485931.1"/>
    </source>
</evidence>
<sequence>MPSNHKANFADKDDGTELVDKEIEGTMRHSIGDQRGQRAAPVLETSASGERRYGSPIIGTTNDRGPDALHLAMNEHRRDKRPLAGVVKL</sequence>
<comment type="caution">
    <text evidence="2">The sequence shown here is derived from an EMBL/GenBank/DDBJ whole genome shotgun (WGS) entry which is preliminary data.</text>
</comment>
<dbReference type="Proteomes" id="UP001212997">
    <property type="component" value="Unassembled WGS sequence"/>
</dbReference>
<evidence type="ECO:0000313" key="3">
    <source>
        <dbReference type="Proteomes" id="UP001212997"/>
    </source>
</evidence>
<dbReference type="AlphaFoldDB" id="A0AAD5V4W3"/>
<dbReference type="EMBL" id="JANAWD010000137">
    <property type="protein sequence ID" value="KAJ3485931.1"/>
    <property type="molecule type" value="Genomic_DNA"/>
</dbReference>
<gene>
    <name evidence="2" type="ORF">NLI96_g4595</name>
</gene>
<feature type="region of interest" description="Disordered" evidence="1">
    <location>
        <begin position="1"/>
        <end position="66"/>
    </location>
</feature>
<accession>A0AAD5V4W3</accession>
<organism evidence="2 3">
    <name type="scientific">Meripilus lineatus</name>
    <dbReference type="NCBI Taxonomy" id="2056292"/>
    <lineage>
        <taxon>Eukaryota</taxon>
        <taxon>Fungi</taxon>
        <taxon>Dikarya</taxon>
        <taxon>Basidiomycota</taxon>
        <taxon>Agaricomycotina</taxon>
        <taxon>Agaricomycetes</taxon>
        <taxon>Polyporales</taxon>
        <taxon>Meripilaceae</taxon>
        <taxon>Meripilus</taxon>
    </lineage>
</organism>
<proteinExistence type="predicted"/>
<keyword evidence="3" id="KW-1185">Reference proteome</keyword>
<evidence type="ECO:0000256" key="1">
    <source>
        <dbReference type="SAM" id="MobiDB-lite"/>
    </source>
</evidence>
<protein>
    <submittedName>
        <fullName evidence="2">Uncharacterized protein</fullName>
    </submittedName>
</protein>
<feature type="compositionally biased region" description="Basic and acidic residues" evidence="1">
    <location>
        <begin position="8"/>
        <end position="36"/>
    </location>
</feature>